<dbReference type="RefSeq" id="WP_160800516.1">
    <property type="nucleotide sequence ID" value="NZ_WUUL01000003.1"/>
</dbReference>
<reference evidence="1 2" key="1">
    <citation type="submission" date="2019-12" db="EMBL/GenBank/DDBJ databases">
        <title>Whole-genome analyses of novel actinobacteria.</title>
        <authorList>
            <person name="Sahin N."/>
            <person name="Saygin H."/>
        </authorList>
    </citation>
    <scope>NUCLEOTIDE SEQUENCE [LARGE SCALE GENOMIC DNA]</scope>
    <source>
        <strain evidence="1 2">KC615</strain>
    </source>
</reference>
<dbReference type="EMBL" id="WUUL01000003">
    <property type="protein sequence ID" value="MXQ53151.1"/>
    <property type="molecule type" value="Genomic_DNA"/>
</dbReference>
<sequence length="69" mass="7978">MMTKSDDFPTGDPSYTSPEGIKCWFRGLTTYQEFPAPDGRRFKRVQAPREKKIYVTDLQTGLTTIDEEE</sequence>
<evidence type="ECO:0000313" key="2">
    <source>
        <dbReference type="Proteomes" id="UP000430692"/>
    </source>
</evidence>
<evidence type="ECO:0000313" key="1">
    <source>
        <dbReference type="EMBL" id="MXQ53151.1"/>
    </source>
</evidence>
<gene>
    <name evidence="1" type="ORF">GSM42_05265</name>
</gene>
<protein>
    <submittedName>
        <fullName evidence="1">Uncharacterized protein</fullName>
    </submittedName>
</protein>
<name>A0A6I4VRU2_9BACL</name>
<proteinExistence type="predicted"/>
<organism evidence="1 2">
    <name type="scientific">Shimazuella alba</name>
    <dbReference type="NCBI Taxonomy" id="2690964"/>
    <lineage>
        <taxon>Bacteria</taxon>
        <taxon>Bacillati</taxon>
        <taxon>Bacillota</taxon>
        <taxon>Bacilli</taxon>
        <taxon>Bacillales</taxon>
        <taxon>Thermoactinomycetaceae</taxon>
        <taxon>Shimazuella</taxon>
    </lineage>
</organism>
<dbReference type="AlphaFoldDB" id="A0A6I4VRU2"/>
<dbReference type="Proteomes" id="UP000430692">
    <property type="component" value="Unassembled WGS sequence"/>
</dbReference>
<accession>A0A6I4VRU2</accession>
<comment type="caution">
    <text evidence="1">The sequence shown here is derived from an EMBL/GenBank/DDBJ whole genome shotgun (WGS) entry which is preliminary data.</text>
</comment>
<keyword evidence="2" id="KW-1185">Reference proteome</keyword>